<evidence type="ECO:0000256" key="4">
    <source>
        <dbReference type="ARBA" id="ARBA00022527"/>
    </source>
</evidence>
<organism evidence="16 17">
    <name type="scientific">Clitoria ternatea</name>
    <name type="common">Butterfly pea</name>
    <dbReference type="NCBI Taxonomy" id="43366"/>
    <lineage>
        <taxon>Eukaryota</taxon>
        <taxon>Viridiplantae</taxon>
        <taxon>Streptophyta</taxon>
        <taxon>Embryophyta</taxon>
        <taxon>Tracheophyta</taxon>
        <taxon>Spermatophyta</taxon>
        <taxon>Magnoliopsida</taxon>
        <taxon>eudicotyledons</taxon>
        <taxon>Gunneridae</taxon>
        <taxon>Pentapetalae</taxon>
        <taxon>rosids</taxon>
        <taxon>fabids</taxon>
        <taxon>Fabales</taxon>
        <taxon>Fabaceae</taxon>
        <taxon>Papilionoideae</taxon>
        <taxon>50 kb inversion clade</taxon>
        <taxon>NPAAA clade</taxon>
        <taxon>indigoferoid/millettioid clade</taxon>
        <taxon>Phaseoleae</taxon>
        <taxon>Clitoria</taxon>
    </lineage>
</organism>
<keyword evidence="4 14" id="KW-0723">Serine/threonine-protein kinase</keyword>
<dbReference type="SUPFAM" id="SSF56112">
    <property type="entry name" value="Protein kinase-like (PK-like)"/>
    <property type="match status" value="1"/>
</dbReference>
<dbReference type="InterPro" id="IPR011009">
    <property type="entry name" value="Kinase-like_dom_sf"/>
</dbReference>
<gene>
    <name evidence="16" type="ORF">RJT34_19057</name>
</gene>
<protein>
    <recommendedName>
        <fullName evidence="2">non-specific serine/threonine protein kinase</fullName>
        <ecNumber evidence="2">2.7.11.1</ecNumber>
    </recommendedName>
</protein>
<evidence type="ECO:0000256" key="8">
    <source>
        <dbReference type="ARBA" id="ARBA00022777"/>
    </source>
</evidence>
<evidence type="ECO:0000256" key="6">
    <source>
        <dbReference type="ARBA" id="ARBA00022679"/>
    </source>
</evidence>
<evidence type="ECO:0000256" key="14">
    <source>
        <dbReference type="RuleBase" id="RU000304"/>
    </source>
</evidence>
<keyword evidence="6" id="KW-0808">Transferase</keyword>
<dbReference type="InterPro" id="IPR008271">
    <property type="entry name" value="Ser/Thr_kinase_AS"/>
</dbReference>
<dbReference type="EMBL" id="JAYKXN010000005">
    <property type="protein sequence ID" value="KAK7284312.1"/>
    <property type="molecule type" value="Genomic_DNA"/>
</dbReference>
<comment type="subcellular location">
    <subcellularLocation>
        <location evidence="1">Cytoplasm</location>
    </subcellularLocation>
</comment>
<accession>A0AAN9P347</accession>
<dbReference type="EC" id="2.7.11.1" evidence="2"/>
<sequence>MFAIDNVGGYNFCPYAHNFVITDSRRIELEKEVFEDCDRGGVDSPHQSHELAATCTSLRTRFHWGKFSKIWKQNSIKHLPSSPSPISVSNTRSESKSIEENPVLSNLGMSFVTFSLSDLKHATNNFSNDNLIGRGGYAEVYKGKLKDGQSIAVKRMIKGDEDDRTSSFLCELGILANVDHPNSVKLIGCCVEGNMHLVLQLSPLGSLGSLLHGPRKHVLDWSKRYKIITGIADGLLYLHENCLKRIVHRDVKSDNILLAEDFEPKICDFGLAKWLPEQCTHHNVLKFEGTFGYVAPEYLMHGIVNEKTDVYAFGVLLLEIITGRPALDRSQESIVKWAKPLFDANDIKGLVDPYLGDGYDPQQMDRVVLTASVCVDQYPLLRPSMSQVAILLRGDEFLLESAKEYPEDSLLRAFLMESLDA</sequence>
<dbReference type="GO" id="GO:0005524">
    <property type="term" value="F:ATP binding"/>
    <property type="evidence" value="ECO:0007669"/>
    <property type="project" value="UniProtKB-UniRule"/>
</dbReference>
<evidence type="ECO:0000256" key="5">
    <source>
        <dbReference type="ARBA" id="ARBA00022553"/>
    </source>
</evidence>
<keyword evidence="3" id="KW-0963">Cytoplasm</keyword>
<dbReference type="FunFam" id="1.10.510.10:FF:000335">
    <property type="entry name" value="receptor-like cytosolic serine/threonine-protein kinase RBK2"/>
    <property type="match status" value="1"/>
</dbReference>
<dbReference type="InterPro" id="IPR046958">
    <property type="entry name" value="RBK1/2/STUNTED"/>
</dbReference>
<evidence type="ECO:0000313" key="16">
    <source>
        <dbReference type="EMBL" id="KAK7284312.1"/>
    </source>
</evidence>
<evidence type="ECO:0000256" key="12">
    <source>
        <dbReference type="ARBA" id="ARBA00063228"/>
    </source>
</evidence>
<evidence type="ECO:0000256" key="7">
    <source>
        <dbReference type="ARBA" id="ARBA00022741"/>
    </source>
</evidence>
<dbReference type="PANTHER" id="PTHR47987">
    <property type="entry name" value="OS08G0249100 PROTEIN"/>
    <property type="match status" value="1"/>
</dbReference>
<dbReference type="Gene3D" id="1.10.510.10">
    <property type="entry name" value="Transferase(Phosphotransferase) domain 1"/>
    <property type="match status" value="1"/>
</dbReference>
<comment type="caution">
    <text evidence="16">The sequence shown here is derived from an EMBL/GenBank/DDBJ whole genome shotgun (WGS) entry which is preliminary data.</text>
</comment>
<comment type="subunit">
    <text evidence="12">Interacts with ARAC5 and ARAC10.</text>
</comment>
<evidence type="ECO:0000256" key="9">
    <source>
        <dbReference type="ARBA" id="ARBA00022840"/>
    </source>
</evidence>
<evidence type="ECO:0000256" key="11">
    <source>
        <dbReference type="ARBA" id="ARBA00048679"/>
    </source>
</evidence>
<comment type="catalytic activity">
    <reaction evidence="10">
        <text>L-threonyl-[protein] + ATP = O-phospho-L-threonyl-[protein] + ADP + H(+)</text>
        <dbReference type="Rhea" id="RHEA:46608"/>
        <dbReference type="Rhea" id="RHEA-COMP:11060"/>
        <dbReference type="Rhea" id="RHEA-COMP:11605"/>
        <dbReference type="ChEBI" id="CHEBI:15378"/>
        <dbReference type="ChEBI" id="CHEBI:30013"/>
        <dbReference type="ChEBI" id="CHEBI:30616"/>
        <dbReference type="ChEBI" id="CHEBI:61977"/>
        <dbReference type="ChEBI" id="CHEBI:456216"/>
        <dbReference type="EC" id="2.7.11.1"/>
    </reaction>
</comment>
<dbReference type="Pfam" id="PF00069">
    <property type="entry name" value="Pkinase"/>
    <property type="match status" value="1"/>
</dbReference>
<evidence type="ECO:0000259" key="15">
    <source>
        <dbReference type="PROSITE" id="PS50011"/>
    </source>
</evidence>
<keyword evidence="7 13" id="KW-0547">Nucleotide-binding</keyword>
<dbReference type="GO" id="GO:0005737">
    <property type="term" value="C:cytoplasm"/>
    <property type="evidence" value="ECO:0007669"/>
    <property type="project" value="UniProtKB-SubCell"/>
</dbReference>
<dbReference type="PROSITE" id="PS50011">
    <property type="entry name" value="PROTEIN_KINASE_DOM"/>
    <property type="match status" value="1"/>
</dbReference>
<evidence type="ECO:0000256" key="2">
    <source>
        <dbReference type="ARBA" id="ARBA00012513"/>
    </source>
</evidence>
<dbReference type="PROSITE" id="PS00108">
    <property type="entry name" value="PROTEIN_KINASE_ST"/>
    <property type="match status" value="1"/>
</dbReference>
<dbReference type="FunFam" id="3.30.200.20:FF:000389">
    <property type="entry name" value="Receptor-like cytosolic serine/threonine-protein kinase RBK1"/>
    <property type="match status" value="1"/>
</dbReference>
<evidence type="ECO:0000256" key="3">
    <source>
        <dbReference type="ARBA" id="ARBA00022490"/>
    </source>
</evidence>
<evidence type="ECO:0000256" key="13">
    <source>
        <dbReference type="PROSITE-ProRule" id="PRU10141"/>
    </source>
</evidence>
<keyword evidence="17" id="KW-1185">Reference proteome</keyword>
<dbReference type="PROSITE" id="PS00107">
    <property type="entry name" value="PROTEIN_KINASE_ATP"/>
    <property type="match status" value="1"/>
</dbReference>
<evidence type="ECO:0000256" key="1">
    <source>
        <dbReference type="ARBA" id="ARBA00004496"/>
    </source>
</evidence>
<name>A0AAN9P347_CLITE</name>
<dbReference type="GO" id="GO:0004674">
    <property type="term" value="F:protein serine/threonine kinase activity"/>
    <property type="evidence" value="ECO:0007669"/>
    <property type="project" value="UniProtKB-KW"/>
</dbReference>
<dbReference type="Gene3D" id="3.30.200.20">
    <property type="entry name" value="Phosphorylase Kinase, domain 1"/>
    <property type="match status" value="1"/>
</dbReference>
<proteinExistence type="inferred from homology"/>
<dbReference type="SMART" id="SM00220">
    <property type="entry name" value="S_TKc"/>
    <property type="match status" value="1"/>
</dbReference>
<evidence type="ECO:0000313" key="17">
    <source>
        <dbReference type="Proteomes" id="UP001359559"/>
    </source>
</evidence>
<keyword evidence="9 13" id="KW-0067">ATP-binding</keyword>
<feature type="binding site" evidence="13">
    <location>
        <position position="154"/>
    </location>
    <ligand>
        <name>ATP</name>
        <dbReference type="ChEBI" id="CHEBI:30616"/>
    </ligand>
</feature>
<dbReference type="InterPro" id="IPR000719">
    <property type="entry name" value="Prot_kinase_dom"/>
</dbReference>
<dbReference type="Proteomes" id="UP001359559">
    <property type="component" value="Unassembled WGS sequence"/>
</dbReference>
<reference evidence="16 17" key="1">
    <citation type="submission" date="2024-01" db="EMBL/GenBank/DDBJ databases">
        <title>The genomes of 5 underutilized Papilionoideae crops provide insights into root nodulation and disease resistance.</title>
        <authorList>
            <person name="Yuan L."/>
        </authorList>
    </citation>
    <scope>NUCLEOTIDE SEQUENCE [LARGE SCALE GENOMIC DNA]</scope>
    <source>
        <strain evidence="16">LY-2023</strain>
        <tissue evidence="16">Leaf</tissue>
    </source>
</reference>
<keyword evidence="5" id="KW-0597">Phosphoprotein</keyword>
<feature type="domain" description="Protein kinase" evidence="15">
    <location>
        <begin position="126"/>
        <end position="398"/>
    </location>
</feature>
<dbReference type="InterPro" id="IPR017441">
    <property type="entry name" value="Protein_kinase_ATP_BS"/>
</dbReference>
<keyword evidence="8" id="KW-0418">Kinase</keyword>
<dbReference type="PANTHER" id="PTHR47987:SF31">
    <property type="entry name" value="RECEPTOR-LIKE CYTOSOLIC SERINE_THREONINE-KINASE"/>
    <property type="match status" value="1"/>
</dbReference>
<dbReference type="AlphaFoldDB" id="A0AAN9P347"/>
<comment type="catalytic activity">
    <reaction evidence="11">
        <text>L-seryl-[protein] + ATP = O-phospho-L-seryl-[protein] + ADP + H(+)</text>
        <dbReference type="Rhea" id="RHEA:17989"/>
        <dbReference type="Rhea" id="RHEA-COMP:9863"/>
        <dbReference type="Rhea" id="RHEA-COMP:11604"/>
        <dbReference type="ChEBI" id="CHEBI:15378"/>
        <dbReference type="ChEBI" id="CHEBI:29999"/>
        <dbReference type="ChEBI" id="CHEBI:30616"/>
        <dbReference type="ChEBI" id="CHEBI:83421"/>
        <dbReference type="ChEBI" id="CHEBI:456216"/>
        <dbReference type="EC" id="2.7.11.1"/>
    </reaction>
</comment>
<comment type="similarity">
    <text evidence="14">Belongs to the protein kinase superfamily.</text>
</comment>
<dbReference type="GO" id="GO:0051020">
    <property type="term" value="F:GTPase binding"/>
    <property type="evidence" value="ECO:0007669"/>
    <property type="project" value="UniProtKB-ARBA"/>
</dbReference>
<evidence type="ECO:0000256" key="10">
    <source>
        <dbReference type="ARBA" id="ARBA00047899"/>
    </source>
</evidence>